<dbReference type="InterPro" id="IPR003846">
    <property type="entry name" value="SelO"/>
</dbReference>
<dbReference type="Proteomes" id="UP000290288">
    <property type="component" value="Unassembled WGS sequence"/>
</dbReference>
<accession>A0A4Q2DVI2</accession>
<evidence type="ECO:0000256" key="6">
    <source>
        <dbReference type="ARBA" id="ARBA00022741"/>
    </source>
</evidence>
<evidence type="ECO:0000256" key="1">
    <source>
        <dbReference type="ARBA" id="ARBA00001946"/>
    </source>
</evidence>
<dbReference type="GO" id="GO:0005524">
    <property type="term" value="F:ATP binding"/>
    <property type="evidence" value="ECO:0007669"/>
    <property type="project" value="UniProtKB-KW"/>
</dbReference>
<evidence type="ECO:0000256" key="2">
    <source>
        <dbReference type="ARBA" id="ARBA00009747"/>
    </source>
</evidence>
<evidence type="ECO:0000313" key="12">
    <source>
        <dbReference type="Proteomes" id="UP000290288"/>
    </source>
</evidence>
<feature type="region of interest" description="Disordered" evidence="10">
    <location>
        <begin position="702"/>
        <end position="721"/>
    </location>
</feature>
<dbReference type="PANTHER" id="PTHR32057:SF14">
    <property type="entry name" value="PROTEIN ADENYLYLTRANSFERASE SELO, MITOCHONDRIAL"/>
    <property type="match status" value="1"/>
</dbReference>
<keyword evidence="7" id="KW-0067">ATP-binding</keyword>
<dbReference type="GO" id="GO:0070733">
    <property type="term" value="F:AMPylase activity"/>
    <property type="evidence" value="ECO:0007669"/>
    <property type="project" value="TreeGrafter"/>
</dbReference>
<dbReference type="AlphaFoldDB" id="A0A4Q2DVI2"/>
<feature type="compositionally biased region" description="Acidic residues" evidence="10">
    <location>
        <begin position="704"/>
        <end position="716"/>
    </location>
</feature>
<gene>
    <name evidence="11" type="ORF">EST38_g1557</name>
</gene>
<name>A0A4Q2DVI2_9AGAR</name>
<proteinExistence type="inferred from homology"/>
<evidence type="ECO:0000256" key="4">
    <source>
        <dbReference type="ARBA" id="ARBA00022695"/>
    </source>
</evidence>
<dbReference type="PANTHER" id="PTHR32057">
    <property type="entry name" value="PROTEIN ADENYLYLTRANSFERASE SELO, MITOCHONDRIAL"/>
    <property type="match status" value="1"/>
</dbReference>
<evidence type="ECO:0000256" key="5">
    <source>
        <dbReference type="ARBA" id="ARBA00022723"/>
    </source>
</evidence>
<evidence type="ECO:0000256" key="9">
    <source>
        <dbReference type="ARBA" id="ARBA00031547"/>
    </source>
</evidence>
<protein>
    <recommendedName>
        <fullName evidence="9">Selenoprotein O</fullName>
    </recommendedName>
</protein>
<dbReference type="OrthoDB" id="10254721at2759"/>
<evidence type="ECO:0000256" key="3">
    <source>
        <dbReference type="ARBA" id="ARBA00022679"/>
    </source>
</evidence>
<dbReference type="Pfam" id="PF02696">
    <property type="entry name" value="SelO"/>
    <property type="match status" value="2"/>
</dbReference>
<organism evidence="11 12">
    <name type="scientific">Candolleomyces aberdarensis</name>
    <dbReference type="NCBI Taxonomy" id="2316362"/>
    <lineage>
        <taxon>Eukaryota</taxon>
        <taxon>Fungi</taxon>
        <taxon>Dikarya</taxon>
        <taxon>Basidiomycota</taxon>
        <taxon>Agaricomycotina</taxon>
        <taxon>Agaricomycetes</taxon>
        <taxon>Agaricomycetidae</taxon>
        <taxon>Agaricales</taxon>
        <taxon>Agaricineae</taxon>
        <taxon>Psathyrellaceae</taxon>
        <taxon>Candolleomyces</taxon>
    </lineage>
</organism>
<dbReference type="GO" id="GO:0046872">
    <property type="term" value="F:metal ion binding"/>
    <property type="evidence" value="ECO:0007669"/>
    <property type="project" value="UniProtKB-KW"/>
</dbReference>
<evidence type="ECO:0000256" key="10">
    <source>
        <dbReference type="SAM" id="MobiDB-lite"/>
    </source>
</evidence>
<keyword evidence="8" id="KW-0460">Magnesium</keyword>
<keyword evidence="12" id="KW-1185">Reference proteome</keyword>
<comment type="similarity">
    <text evidence="2">Belongs to the SELO family.</text>
</comment>
<dbReference type="STRING" id="2316362.A0A4Q2DVI2"/>
<evidence type="ECO:0000256" key="8">
    <source>
        <dbReference type="ARBA" id="ARBA00022842"/>
    </source>
</evidence>
<dbReference type="EMBL" id="SDEE01000022">
    <property type="protein sequence ID" value="RXW24289.1"/>
    <property type="molecule type" value="Genomic_DNA"/>
</dbReference>
<comment type="caution">
    <text evidence="11">The sequence shown here is derived from an EMBL/GenBank/DDBJ whole genome shotgun (WGS) entry which is preliminary data.</text>
</comment>
<keyword evidence="5" id="KW-0479">Metal-binding</keyword>
<dbReference type="GO" id="GO:0005739">
    <property type="term" value="C:mitochondrion"/>
    <property type="evidence" value="ECO:0007669"/>
    <property type="project" value="TreeGrafter"/>
</dbReference>
<evidence type="ECO:0000256" key="7">
    <source>
        <dbReference type="ARBA" id="ARBA00022840"/>
    </source>
</evidence>
<keyword evidence="4" id="KW-0548">Nucleotidyltransferase</keyword>
<evidence type="ECO:0000313" key="11">
    <source>
        <dbReference type="EMBL" id="RXW24289.1"/>
    </source>
</evidence>
<keyword evidence="3" id="KW-0808">Transferase</keyword>
<sequence>MPKFPISALPVPPPSRLLIHNLTPDTWTPNPTAFRTDVLAKSPSLQRRARLLPPPCHFSHVTPFPVPFPYDVEPPSPTDESVQTGDKGGYIERWLAEREAVHVQPPLSRYPNSTLRRYTAAKRDQPIELIGISETGLRDCVPHLDVGDAFSILGAPTLAEEFDEEGEGKPSDIPEVVEARKDLVDVLSGHVTLMTPPEVEDEVAFAPWSLRYSGHQFGSWAGQLGDGRAISILVTPKPENPDETIELQLKGSGRTPFSRSADGLAVLRSSIREYLCSEAMYALGIPTTRALSIVSLPSLPVARERMETACVVTRMAPSFIRIGNFEAFNGPTNMFFFGGGQQKPDFEGLRILGEWVSRHVLKLPIEEGASWGKELVFEVAKRNAKMVAGWQAYGFMHGVINTDNVSVLGLTIDYGASISLSLHFVRDLIPMFAGPYAFMDVFDSNHICNHTDESGRYSYKYQPNMIIYALRALLDALAPLIGAESELQKAVEKEWAQDVPEEKLKEWTDKGLEIRDEVERIAQQTAAEEYGHLLRKRLGLRRADSTDERTLFKPLLNIMETHKLDFHSTFRTLSSFKAGWLTESGIDSPSPDLAAFIDRLLTLTSEPERLDSEAAKKEWHQWLDAYAKRIRGEHDQAAELGWNADFEKMEEERQTAVKAANPRFVLRQWVLEDVIKRVERDSDTGKRVLAKVLHMACNPFEPWGAEDEETPEEELSKEEKEERRYCGLGEKKMLGFQCSCSS</sequence>
<reference evidence="11 12" key="1">
    <citation type="submission" date="2019-01" db="EMBL/GenBank/DDBJ databases">
        <title>Draft genome sequence of Psathyrella aberdarensis IHI B618.</title>
        <authorList>
            <person name="Buettner E."/>
            <person name="Kellner H."/>
        </authorList>
    </citation>
    <scope>NUCLEOTIDE SEQUENCE [LARGE SCALE GENOMIC DNA]</scope>
    <source>
        <strain evidence="11 12">IHI B618</strain>
    </source>
</reference>
<keyword evidence="6" id="KW-0547">Nucleotide-binding</keyword>
<comment type="cofactor">
    <cofactor evidence="1">
        <name>Mg(2+)</name>
        <dbReference type="ChEBI" id="CHEBI:18420"/>
    </cofactor>
</comment>